<evidence type="ECO:0000256" key="4">
    <source>
        <dbReference type="ARBA" id="ARBA00022695"/>
    </source>
</evidence>
<dbReference type="InterPro" id="IPR002646">
    <property type="entry name" value="PolA_pol_head_dom"/>
</dbReference>
<dbReference type="InterPro" id="IPR050264">
    <property type="entry name" value="Bact_CCA-adding_enz_type3_sf"/>
</dbReference>
<dbReference type="Pfam" id="PF12627">
    <property type="entry name" value="PolyA_pol_RNAbd"/>
    <property type="match status" value="1"/>
</dbReference>
<comment type="cofactor">
    <cofactor evidence="1">
        <name>Mg(2+)</name>
        <dbReference type="ChEBI" id="CHEBI:18420"/>
    </cofactor>
</comment>
<dbReference type="SUPFAM" id="SSF81891">
    <property type="entry name" value="Poly A polymerase C-terminal region-like"/>
    <property type="match status" value="1"/>
</dbReference>
<keyword evidence="3" id="KW-0819">tRNA processing</keyword>
<evidence type="ECO:0000313" key="10">
    <source>
        <dbReference type="EMBL" id="GAI27403.1"/>
    </source>
</evidence>
<dbReference type="InterPro" id="IPR032828">
    <property type="entry name" value="PolyA_RNA-bd"/>
</dbReference>
<dbReference type="Pfam" id="PF01743">
    <property type="entry name" value="PolyA_pol"/>
    <property type="match status" value="1"/>
</dbReference>
<dbReference type="Gene3D" id="3.30.460.10">
    <property type="entry name" value="Beta Polymerase, domain 2"/>
    <property type="match status" value="1"/>
</dbReference>
<comment type="caution">
    <text evidence="10">The sequence shown here is derived from an EMBL/GenBank/DDBJ whole genome shotgun (WGS) entry which is preliminary data.</text>
</comment>
<dbReference type="GO" id="GO:0000049">
    <property type="term" value="F:tRNA binding"/>
    <property type="evidence" value="ECO:0007669"/>
    <property type="project" value="TreeGrafter"/>
</dbReference>
<evidence type="ECO:0008006" key="11">
    <source>
        <dbReference type="Google" id="ProtNLM"/>
    </source>
</evidence>
<evidence type="ECO:0000259" key="9">
    <source>
        <dbReference type="Pfam" id="PF12627"/>
    </source>
</evidence>
<dbReference type="GO" id="GO:0016779">
    <property type="term" value="F:nucleotidyltransferase activity"/>
    <property type="evidence" value="ECO:0007669"/>
    <property type="project" value="UniProtKB-KW"/>
</dbReference>
<dbReference type="InterPro" id="IPR043519">
    <property type="entry name" value="NT_sf"/>
</dbReference>
<dbReference type="SUPFAM" id="SSF81301">
    <property type="entry name" value="Nucleotidyltransferase"/>
    <property type="match status" value="1"/>
</dbReference>
<proteinExistence type="predicted"/>
<accession>X1M7X0</accession>
<feature type="domain" description="tRNA nucleotidyltransferase/poly(A) polymerase RNA and SrmB- binding" evidence="9">
    <location>
        <begin position="106"/>
        <end position="149"/>
    </location>
</feature>
<dbReference type="AlphaFoldDB" id="X1M7X0"/>
<keyword evidence="4" id="KW-0548">Nucleotidyltransferase</keyword>
<evidence type="ECO:0000256" key="2">
    <source>
        <dbReference type="ARBA" id="ARBA00022679"/>
    </source>
</evidence>
<sequence>AKFGVVIVLLKDKQVEVATFRTEAAYTDGRHPARVKFATAAEDANRRDFTINGMFYDPLQRKVLDYVNGQADLKKGLIRTIGKPVERFGEDYLRMLRAVRFSTQLGFAIEPQTLSAIRSNAKNITKISGERIAMELEAILVNPNRSVGVSLPANAASYNL</sequence>
<evidence type="ECO:0000256" key="5">
    <source>
        <dbReference type="ARBA" id="ARBA00022723"/>
    </source>
</evidence>
<dbReference type="GO" id="GO:0046872">
    <property type="term" value="F:metal ion binding"/>
    <property type="evidence" value="ECO:0007669"/>
    <property type="project" value="UniProtKB-KW"/>
</dbReference>
<feature type="non-terminal residue" evidence="10">
    <location>
        <position position="1"/>
    </location>
</feature>
<protein>
    <recommendedName>
        <fullName evidence="11">Poly A polymerase head domain-containing protein</fullName>
    </recommendedName>
</protein>
<feature type="domain" description="Poly A polymerase head" evidence="8">
    <location>
        <begin position="2"/>
        <end position="79"/>
    </location>
</feature>
<keyword evidence="7" id="KW-0460">Magnesium</keyword>
<evidence type="ECO:0000256" key="6">
    <source>
        <dbReference type="ARBA" id="ARBA00022741"/>
    </source>
</evidence>
<name>X1M7X0_9ZZZZ</name>
<keyword evidence="5" id="KW-0479">Metal-binding</keyword>
<gene>
    <name evidence="10" type="ORF">S06H3_32194</name>
</gene>
<keyword evidence="6" id="KW-0547">Nucleotide-binding</keyword>
<dbReference type="PANTHER" id="PTHR46173">
    <property type="entry name" value="CCA TRNA NUCLEOTIDYLTRANSFERASE 1, MITOCHONDRIAL"/>
    <property type="match status" value="1"/>
</dbReference>
<evidence type="ECO:0000256" key="7">
    <source>
        <dbReference type="ARBA" id="ARBA00022842"/>
    </source>
</evidence>
<dbReference type="GO" id="GO:0000166">
    <property type="term" value="F:nucleotide binding"/>
    <property type="evidence" value="ECO:0007669"/>
    <property type="project" value="UniProtKB-KW"/>
</dbReference>
<evidence type="ECO:0000259" key="8">
    <source>
        <dbReference type="Pfam" id="PF01743"/>
    </source>
</evidence>
<dbReference type="PANTHER" id="PTHR46173:SF1">
    <property type="entry name" value="CCA TRNA NUCLEOTIDYLTRANSFERASE 1, MITOCHONDRIAL"/>
    <property type="match status" value="1"/>
</dbReference>
<dbReference type="EMBL" id="BARV01019119">
    <property type="protein sequence ID" value="GAI27403.1"/>
    <property type="molecule type" value="Genomic_DNA"/>
</dbReference>
<dbReference type="GO" id="GO:0008033">
    <property type="term" value="P:tRNA processing"/>
    <property type="evidence" value="ECO:0007669"/>
    <property type="project" value="UniProtKB-KW"/>
</dbReference>
<keyword evidence="2" id="KW-0808">Transferase</keyword>
<evidence type="ECO:0000256" key="1">
    <source>
        <dbReference type="ARBA" id="ARBA00001946"/>
    </source>
</evidence>
<organism evidence="10">
    <name type="scientific">marine sediment metagenome</name>
    <dbReference type="NCBI Taxonomy" id="412755"/>
    <lineage>
        <taxon>unclassified sequences</taxon>
        <taxon>metagenomes</taxon>
        <taxon>ecological metagenomes</taxon>
    </lineage>
</organism>
<reference evidence="10" key="1">
    <citation type="journal article" date="2014" name="Front. Microbiol.">
        <title>High frequency of phylogenetically diverse reductive dehalogenase-homologous genes in deep subseafloor sedimentary metagenomes.</title>
        <authorList>
            <person name="Kawai M."/>
            <person name="Futagami T."/>
            <person name="Toyoda A."/>
            <person name="Takaki Y."/>
            <person name="Nishi S."/>
            <person name="Hori S."/>
            <person name="Arai W."/>
            <person name="Tsubouchi T."/>
            <person name="Morono Y."/>
            <person name="Uchiyama I."/>
            <person name="Ito T."/>
            <person name="Fujiyama A."/>
            <person name="Inagaki F."/>
            <person name="Takami H."/>
        </authorList>
    </citation>
    <scope>NUCLEOTIDE SEQUENCE</scope>
    <source>
        <strain evidence="10">Expedition CK06-06</strain>
    </source>
</reference>
<evidence type="ECO:0000256" key="3">
    <source>
        <dbReference type="ARBA" id="ARBA00022694"/>
    </source>
</evidence>
<dbReference type="Gene3D" id="1.10.3090.10">
    <property type="entry name" value="cca-adding enzyme, domain 2"/>
    <property type="match status" value="1"/>
</dbReference>